<organism evidence="2">
    <name type="scientific">Arundo donax</name>
    <name type="common">Giant reed</name>
    <name type="synonym">Donax arundinaceus</name>
    <dbReference type="NCBI Taxonomy" id="35708"/>
    <lineage>
        <taxon>Eukaryota</taxon>
        <taxon>Viridiplantae</taxon>
        <taxon>Streptophyta</taxon>
        <taxon>Embryophyta</taxon>
        <taxon>Tracheophyta</taxon>
        <taxon>Spermatophyta</taxon>
        <taxon>Magnoliopsida</taxon>
        <taxon>Liliopsida</taxon>
        <taxon>Poales</taxon>
        <taxon>Poaceae</taxon>
        <taxon>PACMAD clade</taxon>
        <taxon>Arundinoideae</taxon>
        <taxon>Arundineae</taxon>
        <taxon>Arundo</taxon>
    </lineage>
</organism>
<sequence length="85" mass="9825">MSPINRRIKTTNKQKNQKHKRNVNMSLDMKGHQDVTMNNSYHNIHISIPTKRTILFFVTRISQSDKHYNEVALIDNVLGAGDSYA</sequence>
<proteinExistence type="predicted"/>
<feature type="compositionally biased region" description="Basic residues" evidence="1">
    <location>
        <begin position="1"/>
        <end position="22"/>
    </location>
</feature>
<evidence type="ECO:0000256" key="1">
    <source>
        <dbReference type="SAM" id="MobiDB-lite"/>
    </source>
</evidence>
<reference evidence="2" key="2">
    <citation type="journal article" date="2015" name="Data Brief">
        <title>Shoot transcriptome of the giant reed, Arundo donax.</title>
        <authorList>
            <person name="Barrero R.A."/>
            <person name="Guerrero F.D."/>
            <person name="Moolhuijzen P."/>
            <person name="Goolsby J.A."/>
            <person name="Tidwell J."/>
            <person name="Bellgard S.E."/>
            <person name="Bellgard M.I."/>
        </authorList>
    </citation>
    <scope>NUCLEOTIDE SEQUENCE</scope>
    <source>
        <tissue evidence="2">Shoot tissue taken approximately 20 cm above the soil surface</tissue>
    </source>
</reference>
<dbReference type="EMBL" id="GBRH01235882">
    <property type="protein sequence ID" value="JAD62013.1"/>
    <property type="molecule type" value="Transcribed_RNA"/>
</dbReference>
<evidence type="ECO:0000313" key="2">
    <source>
        <dbReference type="EMBL" id="JAD62013.1"/>
    </source>
</evidence>
<protein>
    <submittedName>
        <fullName evidence="2">Uncharacterized protein</fullName>
    </submittedName>
</protein>
<dbReference type="AlphaFoldDB" id="A0A0A9BIN4"/>
<accession>A0A0A9BIN4</accession>
<reference evidence="2" key="1">
    <citation type="submission" date="2014-09" db="EMBL/GenBank/DDBJ databases">
        <authorList>
            <person name="Magalhaes I.L.F."/>
            <person name="Oliveira U."/>
            <person name="Santos F.R."/>
            <person name="Vidigal T.H.D.A."/>
            <person name="Brescovit A.D."/>
            <person name="Santos A.J."/>
        </authorList>
    </citation>
    <scope>NUCLEOTIDE SEQUENCE</scope>
    <source>
        <tissue evidence="2">Shoot tissue taken approximately 20 cm above the soil surface</tissue>
    </source>
</reference>
<name>A0A0A9BIN4_ARUDO</name>
<feature type="region of interest" description="Disordered" evidence="1">
    <location>
        <begin position="1"/>
        <end position="28"/>
    </location>
</feature>